<sequence>MIRFLIILLCLPVFCVAQVWRQVTIVAKGQPAAAQVLQEEVKRRTGLTWPIREQLPDNGAVILFATVKGAPESYHIRHTSDKKREIIRIEGDGPRALLYGAGYLLRTMEYSQQEVTLPATLEVDAIPEKAIRGHQIGYRNLANSYDGWSPEQYEQYIRELAIFGANSIEAIPFMPPSPHFTVSSNEMTRRISGFCKKYDLDFSVWTPATFDLKDAVKTQHFKQQFDTLFRESVRLNAVFFPGGDPGDNAPQLVLPFLEQLAVPLKKYHPAARIWLSLQGYDSTQCAFVYSYISQHKPAWLGGIVVGPSSPTLEDTRAALPAQYKIRHYPDITHTVRCDYPVVWWDPAFAFTLGREPVNPQPVYYSNIYRFVAPLMDGFISYSDGAHDDANKMLWSMLGWNSQADVREMMTQYANFFFSSSSRREIADGILALEKNWEGPIAENGGITATLTLWQQQEVLHKELAGNWRWQMCLLRAYYDAYTRERAIREYALEAAVNKTLGESGDVMSRAEAILQQADVKVQPQWRDRIISLCEELFKSVSLQTSVAKYKAAGPERGAVLDFLDRPLNNRWFLEDKFRYIRTLPEAEQRKALDTLAGWEHPGPGSYYDDIGNVSKSPHVLRKEDLHTDPLMRRSDTPGFDWWESGYSRKRLSWMVSLRWPSAMRYDHLDTTARYVVRVTGYGESLLRANGISLKPSLYNKGVGEIKEFPVPPELSKSGTLLLTWDDIDEEHLNWRQHSRVTEVWLIKL</sequence>
<dbReference type="RefSeq" id="WP_089898136.1">
    <property type="nucleotide sequence ID" value="NZ_FOJG01000002.1"/>
</dbReference>
<dbReference type="Gene3D" id="3.30.379.10">
    <property type="entry name" value="Chitobiase/beta-hexosaminidase domain 2-like"/>
    <property type="match status" value="1"/>
</dbReference>
<dbReference type="GO" id="GO:0005975">
    <property type="term" value="P:carbohydrate metabolic process"/>
    <property type="evidence" value="ECO:0007669"/>
    <property type="project" value="UniProtKB-ARBA"/>
</dbReference>
<protein>
    <recommendedName>
        <fullName evidence="4">Glycosyl hydrolase family 20, domain 2</fullName>
    </recommendedName>
</protein>
<name>A0A1I0S7F2_9BACT</name>
<dbReference type="Proteomes" id="UP000199310">
    <property type="component" value="Unassembled WGS sequence"/>
</dbReference>
<gene>
    <name evidence="2" type="ORF">SAMN04488122_4444</name>
</gene>
<dbReference type="GO" id="GO:0016787">
    <property type="term" value="F:hydrolase activity"/>
    <property type="evidence" value="ECO:0007669"/>
    <property type="project" value="UniProtKB-KW"/>
</dbReference>
<keyword evidence="1" id="KW-0378">Hydrolase</keyword>
<evidence type="ECO:0000313" key="2">
    <source>
        <dbReference type="EMBL" id="SEW51689.1"/>
    </source>
</evidence>
<dbReference type="SUPFAM" id="SSF55545">
    <property type="entry name" value="beta-N-acetylhexosaminidase-like domain"/>
    <property type="match status" value="1"/>
</dbReference>
<dbReference type="STRING" id="29529.SAMN04488122_4444"/>
<evidence type="ECO:0000256" key="1">
    <source>
        <dbReference type="ARBA" id="ARBA00022801"/>
    </source>
</evidence>
<accession>A0A1I0S7F2</accession>
<evidence type="ECO:0008006" key="4">
    <source>
        <dbReference type="Google" id="ProtNLM"/>
    </source>
</evidence>
<proteinExistence type="predicted"/>
<evidence type="ECO:0000313" key="3">
    <source>
        <dbReference type="Proteomes" id="UP000199310"/>
    </source>
</evidence>
<keyword evidence="3" id="KW-1185">Reference proteome</keyword>
<dbReference type="OrthoDB" id="7167803at2"/>
<reference evidence="3" key="1">
    <citation type="submission" date="2016-10" db="EMBL/GenBank/DDBJ databases">
        <authorList>
            <person name="Varghese N."/>
            <person name="Submissions S."/>
        </authorList>
    </citation>
    <scope>NUCLEOTIDE SEQUENCE [LARGE SCALE GENOMIC DNA]</scope>
    <source>
        <strain evidence="3">DSM 3695</strain>
    </source>
</reference>
<organism evidence="2 3">
    <name type="scientific">Chitinophaga arvensicola</name>
    <dbReference type="NCBI Taxonomy" id="29529"/>
    <lineage>
        <taxon>Bacteria</taxon>
        <taxon>Pseudomonadati</taxon>
        <taxon>Bacteroidota</taxon>
        <taxon>Chitinophagia</taxon>
        <taxon>Chitinophagales</taxon>
        <taxon>Chitinophagaceae</taxon>
        <taxon>Chitinophaga</taxon>
    </lineage>
</organism>
<dbReference type="InterPro" id="IPR029018">
    <property type="entry name" value="Hex-like_dom2"/>
</dbReference>
<dbReference type="EMBL" id="FOJG01000002">
    <property type="protein sequence ID" value="SEW51689.1"/>
    <property type="molecule type" value="Genomic_DNA"/>
</dbReference>
<dbReference type="AlphaFoldDB" id="A0A1I0S7F2"/>